<dbReference type="Proteomes" id="UP001626550">
    <property type="component" value="Unassembled WGS sequence"/>
</dbReference>
<dbReference type="EMBL" id="JBJKFK010005276">
    <property type="protein sequence ID" value="KAL3308415.1"/>
    <property type="molecule type" value="Genomic_DNA"/>
</dbReference>
<dbReference type="PANTHER" id="PTHR12127">
    <property type="entry name" value="MUCOLIPIN"/>
    <property type="match status" value="1"/>
</dbReference>
<sequence>MKRNHVTNEAEENSMEAEKEVIEFMRRHLRYFFMNPIEKYKARERIPFKLTLVISKIVIVTIQVFISYQIFCYSQLVLFGFTLSHHVSFRDNADLVFKHNYLHNWETSHETMPYPPNSGDNALYTQDEFYQSVAYTIRQFSNTPKITTNGYKFIDKIPPMELCLKYFVQVDKLARNCSLIQPTTLFPSIFNSSASVASFLADLNIKMDFSNFIEFSMKFDLNSPLVVNSYYFLHQECYQFHIEVTTENSYQSGQLLNMLTSTYHAIDCSNRRDTLLQTYLRSGQKFNHVSVVVDILVIIVTVLSVFLVIRSLLSSASTYKLSRTFFLNWFNVPLCNVRWHFICPSYLLILLSDSLISVGSILKIFIEFNVSSSHDISESLEKTEDAQ</sequence>
<accession>A0ABD2PLP4</accession>
<keyword evidence="1" id="KW-0812">Transmembrane</keyword>
<organism evidence="3 4">
    <name type="scientific">Cichlidogyrus casuarinus</name>
    <dbReference type="NCBI Taxonomy" id="1844966"/>
    <lineage>
        <taxon>Eukaryota</taxon>
        <taxon>Metazoa</taxon>
        <taxon>Spiralia</taxon>
        <taxon>Lophotrochozoa</taxon>
        <taxon>Platyhelminthes</taxon>
        <taxon>Monogenea</taxon>
        <taxon>Monopisthocotylea</taxon>
        <taxon>Dactylogyridea</taxon>
        <taxon>Ancyrocephalidae</taxon>
        <taxon>Cichlidogyrus</taxon>
    </lineage>
</organism>
<dbReference type="InterPro" id="IPR049134">
    <property type="entry name" value="MCLN_ECD"/>
</dbReference>
<evidence type="ECO:0000259" key="2">
    <source>
        <dbReference type="Pfam" id="PF21381"/>
    </source>
</evidence>
<dbReference type="InterPro" id="IPR039031">
    <property type="entry name" value="Mucolipin"/>
</dbReference>
<keyword evidence="1" id="KW-0472">Membrane</keyword>
<feature type="domain" description="Mucolipin extracytosolic" evidence="2">
    <location>
        <begin position="87"/>
        <end position="268"/>
    </location>
</feature>
<gene>
    <name evidence="3" type="ORF">Ciccas_013054</name>
</gene>
<evidence type="ECO:0000313" key="3">
    <source>
        <dbReference type="EMBL" id="KAL3308415.1"/>
    </source>
</evidence>
<protein>
    <recommendedName>
        <fullName evidence="2">Mucolipin extracytosolic domain-containing protein</fullName>
    </recommendedName>
</protein>
<evidence type="ECO:0000313" key="4">
    <source>
        <dbReference type="Proteomes" id="UP001626550"/>
    </source>
</evidence>
<feature type="transmembrane region" description="Helical" evidence="1">
    <location>
        <begin position="50"/>
        <end position="71"/>
    </location>
</feature>
<keyword evidence="1" id="KW-1133">Transmembrane helix</keyword>
<reference evidence="3 4" key="1">
    <citation type="submission" date="2024-11" db="EMBL/GenBank/DDBJ databases">
        <title>Adaptive evolution of stress response genes in parasites aligns with host niche diversity.</title>
        <authorList>
            <person name="Hahn C."/>
            <person name="Resl P."/>
        </authorList>
    </citation>
    <scope>NUCLEOTIDE SEQUENCE [LARGE SCALE GENOMIC DNA]</scope>
    <source>
        <strain evidence="3">EGGRZ-B1_66</strain>
        <tissue evidence="3">Body</tissue>
    </source>
</reference>
<feature type="transmembrane region" description="Helical" evidence="1">
    <location>
        <begin position="291"/>
        <end position="313"/>
    </location>
</feature>
<dbReference type="Pfam" id="PF21381">
    <property type="entry name" value="MCLN_ECD"/>
    <property type="match status" value="1"/>
</dbReference>
<proteinExistence type="predicted"/>
<dbReference type="AlphaFoldDB" id="A0ABD2PLP4"/>
<evidence type="ECO:0000256" key="1">
    <source>
        <dbReference type="SAM" id="Phobius"/>
    </source>
</evidence>
<name>A0ABD2PLP4_9PLAT</name>
<dbReference type="PANTHER" id="PTHR12127:SF7">
    <property type="entry name" value="SD02261P"/>
    <property type="match status" value="1"/>
</dbReference>
<keyword evidence="4" id="KW-1185">Reference proteome</keyword>
<comment type="caution">
    <text evidence="3">The sequence shown here is derived from an EMBL/GenBank/DDBJ whole genome shotgun (WGS) entry which is preliminary data.</text>
</comment>